<evidence type="ECO:0000313" key="4">
    <source>
        <dbReference type="Proteomes" id="UP000261739"/>
    </source>
</evidence>
<feature type="compositionally biased region" description="Low complexity" evidence="1">
    <location>
        <begin position="158"/>
        <end position="174"/>
    </location>
</feature>
<feature type="transmembrane region" description="Helical" evidence="2">
    <location>
        <begin position="321"/>
        <end position="342"/>
    </location>
</feature>
<dbReference type="EMBL" id="DQID01000022">
    <property type="protein sequence ID" value="HCT13385.1"/>
    <property type="molecule type" value="Genomic_DNA"/>
</dbReference>
<dbReference type="AlphaFoldDB" id="A0A3D4SWA2"/>
<dbReference type="Proteomes" id="UP000261739">
    <property type="component" value="Unassembled WGS sequence"/>
</dbReference>
<evidence type="ECO:0000256" key="2">
    <source>
        <dbReference type="SAM" id="Phobius"/>
    </source>
</evidence>
<accession>A0A3D4SWA2</accession>
<feature type="compositionally biased region" description="Basic and acidic residues" evidence="1">
    <location>
        <begin position="14"/>
        <end position="36"/>
    </location>
</feature>
<sequence>MSEKLTVAELLARNAKEGGGRSRRSAERPRRHRDLDQGGISVSELTGDIPVVVVDEDGRPTGADPEYREHDARHGGPGAAETTDGADSTDNAGGAGAAAAADATGTTDRTQAPAQEPAPRAASATTGTFVASDSTLVPNRPVAGGDDWAADSDDVAETADTADSAESAESAESADSVDREQADAATAVAPLVTPDAVLAASEYDDNVDSVDRDAEVQDVAATDRDGDAGDPTVTTSLAAQPDETAKAAGTAEAAGATAGETAAAPAAAAAAETVHGDDEIVEYEDDTISWGALIGQALGAVVLGVLIFFGFTVLWNHLATVLVLVMALIVTLVVVGLVHALLRHRDTLILALAFIVGLALTLGPRLIMSI</sequence>
<gene>
    <name evidence="3" type="ORF">DIW82_00940</name>
</gene>
<dbReference type="RefSeq" id="WP_273050929.1">
    <property type="nucleotide sequence ID" value="NZ_DAITTW010000015.1"/>
</dbReference>
<feature type="compositionally biased region" description="Low complexity" evidence="1">
    <location>
        <begin position="82"/>
        <end position="124"/>
    </location>
</feature>
<dbReference type="STRING" id="863239.GCA_000213935_01229"/>
<feature type="compositionally biased region" description="Basic and acidic residues" evidence="1">
    <location>
        <begin position="65"/>
        <end position="74"/>
    </location>
</feature>
<evidence type="ECO:0008006" key="5">
    <source>
        <dbReference type="Google" id="ProtNLM"/>
    </source>
</evidence>
<keyword evidence="2" id="KW-0472">Membrane</keyword>
<feature type="compositionally biased region" description="Acidic residues" evidence="1">
    <location>
        <begin position="148"/>
        <end position="157"/>
    </location>
</feature>
<name>A0A3D4SWA2_9CORY</name>
<keyword evidence="2" id="KW-1133">Transmembrane helix</keyword>
<feature type="transmembrane region" description="Helical" evidence="2">
    <location>
        <begin position="290"/>
        <end position="314"/>
    </location>
</feature>
<organism evidence="3 4">
    <name type="scientific">Corynebacterium nuruki</name>
    <dbReference type="NCBI Taxonomy" id="1032851"/>
    <lineage>
        <taxon>Bacteria</taxon>
        <taxon>Bacillati</taxon>
        <taxon>Actinomycetota</taxon>
        <taxon>Actinomycetes</taxon>
        <taxon>Mycobacteriales</taxon>
        <taxon>Corynebacteriaceae</taxon>
        <taxon>Corynebacterium</taxon>
    </lineage>
</organism>
<comment type="caution">
    <text evidence="3">The sequence shown here is derived from an EMBL/GenBank/DDBJ whole genome shotgun (WGS) entry which is preliminary data.</text>
</comment>
<feature type="transmembrane region" description="Helical" evidence="2">
    <location>
        <begin position="348"/>
        <end position="367"/>
    </location>
</feature>
<feature type="compositionally biased region" description="Polar residues" evidence="1">
    <location>
        <begin position="125"/>
        <end position="137"/>
    </location>
</feature>
<protein>
    <recommendedName>
        <fullName evidence="5">Transmembrane protein</fullName>
    </recommendedName>
</protein>
<evidence type="ECO:0000256" key="1">
    <source>
        <dbReference type="SAM" id="MobiDB-lite"/>
    </source>
</evidence>
<proteinExistence type="predicted"/>
<reference evidence="3 4" key="1">
    <citation type="journal article" date="2018" name="Nat. Biotechnol.">
        <title>A standardized bacterial taxonomy based on genome phylogeny substantially revises the tree of life.</title>
        <authorList>
            <person name="Parks D.H."/>
            <person name="Chuvochina M."/>
            <person name="Waite D.W."/>
            <person name="Rinke C."/>
            <person name="Skarshewski A."/>
            <person name="Chaumeil P.A."/>
            <person name="Hugenholtz P."/>
        </authorList>
    </citation>
    <scope>NUCLEOTIDE SEQUENCE [LARGE SCALE GENOMIC DNA]</scope>
    <source>
        <strain evidence="3">UBA11247</strain>
    </source>
</reference>
<keyword evidence="2" id="KW-0812">Transmembrane</keyword>
<feature type="region of interest" description="Disordered" evidence="1">
    <location>
        <begin position="11"/>
        <end position="188"/>
    </location>
</feature>
<evidence type="ECO:0000313" key="3">
    <source>
        <dbReference type="EMBL" id="HCT13385.1"/>
    </source>
</evidence>